<accession>A0A9D1HYU3</accession>
<name>A0A9D1HYU3_9ACTN</name>
<sequence>MSDTIHIDIERLRKALIDETGSAVFVGSPWAIVDVAALESAAAEELIREAQKRGYDLRRFSC</sequence>
<organism evidence="1 2">
    <name type="scientific">Candidatus Coprovicinus avistercoris</name>
    <dbReference type="NCBI Taxonomy" id="2840754"/>
    <lineage>
        <taxon>Bacteria</taxon>
        <taxon>Bacillati</taxon>
        <taxon>Actinomycetota</taxon>
        <taxon>Coriobacteriia</taxon>
        <taxon>Coriobacteriales</taxon>
        <taxon>Coriobacteriaceae</taxon>
        <taxon>Coriobacteriaceae incertae sedis</taxon>
        <taxon>Candidatus Coprovicinus</taxon>
    </lineage>
</organism>
<reference evidence="1" key="2">
    <citation type="journal article" date="2021" name="PeerJ">
        <title>Extensive microbial diversity within the chicken gut microbiome revealed by metagenomics and culture.</title>
        <authorList>
            <person name="Gilroy R."/>
            <person name="Ravi A."/>
            <person name="Getino M."/>
            <person name="Pursley I."/>
            <person name="Horton D.L."/>
            <person name="Alikhan N.F."/>
            <person name="Baker D."/>
            <person name="Gharbi K."/>
            <person name="Hall N."/>
            <person name="Watson M."/>
            <person name="Adriaenssens E.M."/>
            <person name="Foster-Nyarko E."/>
            <person name="Jarju S."/>
            <person name="Secka A."/>
            <person name="Antonio M."/>
            <person name="Oren A."/>
            <person name="Chaudhuri R.R."/>
            <person name="La Ragione R."/>
            <person name="Hildebrand F."/>
            <person name="Pallen M.J."/>
        </authorList>
    </citation>
    <scope>NUCLEOTIDE SEQUENCE</scope>
    <source>
        <strain evidence="1">ChiHjej12B11-29160</strain>
    </source>
</reference>
<gene>
    <name evidence="1" type="ORF">IAD17_04160</name>
</gene>
<reference evidence="1" key="1">
    <citation type="submission" date="2020-10" db="EMBL/GenBank/DDBJ databases">
        <authorList>
            <person name="Gilroy R."/>
        </authorList>
    </citation>
    <scope>NUCLEOTIDE SEQUENCE</scope>
    <source>
        <strain evidence="1">ChiHjej12B11-29160</strain>
    </source>
</reference>
<evidence type="ECO:0000313" key="2">
    <source>
        <dbReference type="Proteomes" id="UP000824078"/>
    </source>
</evidence>
<protein>
    <submittedName>
        <fullName evidence="1">Uncharacterized protein</fullName>
    </submittedName>
</protein>
<evidence type="ECO:0000313" key="1">
    <source>
        <dbReference type="EMBL" id="HIU24093.1"/>
    </source>
</evidence>
<dbReference type="Proteomes" id="UP000824078">
    <property type="component" value="Unassembled WGS sequence"/>
</dbReference>
<proteinExistence type="predicted"/>
<dbReference type="EMBL" id="DVMQ01000014">
    <property type="protein sequence ID" value="HIU24093.1"/>
    <property type="molecule type" value="Genomic_DNA"/>
</dbReference>
<comment type="caution">
    <text evidence="1">The sequence shown here is derived from an EMBL/GenBank/DDBJ whole genome shotgun (WGS) entry which is preliminary data.</text>
</comment>
<dbReference type="AlphaFoldDB" id="A0A9D1HYU3"/>